<name>A0ABV7VRP4_9GAMM</name>
<sequence length="421" mass="47600">MQFSSFSASELRASPKIQMLGRYKVEYQAFSLPENQHKTPVVFLGGAFQSFNSFRSEVELVYTTHPVILADFPSQGSNDQLAPELDMEDYGDLINQFLDVMALDKIMLLGISYGSAMATLFAAKYPQRIERLLLSGITCFRRESLITLLEDSLALLADGNMQAFATTAVCNLINHNRLAKTEVSPTYRKVMYRQIARLNDNEQARYAQNTERLLRFPGFDAFPQCPTLIATGEFDNFTLPAENAAVARQCRAATFAVIHNADHLAQFERKEAASTLFHNYMCNDTITDIDGVSVYNPLSFDPAEQRLQSRLRPLEQPYDLFDEQSGKSHTVRIQNINFAGCELELVNADLALNDSCHGLYLKLPETGNEYHVRIMERDKRLLRCLIIQRDLKAADQLLSYLNEHLLMIRDDAPATNEGQLA</sequence>
<dbReference type="Proteomes" id="UP001595722">
    <property type="component" value="Unassembled WGS sequence"/>
</dbReference>
<dbReference type="RefSeq" id="WP_376865993.1">
    <property type="nucleotide sequence ID" value="NZ_JBHRYB010000005.1"/>
</dbReference>
<dbReference type="SUPFAM" id="SSF53474">
    <property type="entry name" value="alpha/beta-Hydrolases"/>
    <property type="match status" value="1"/>
</dbReference>
<reference evidence="3" key="1">
    <citation type="journal article" date="2019" name="Int. J. Syst. Evol. Microbiol.">
        <title>The Global Catalogue of Microorganisms (GCM) 10K type strain sequencing project: providing services to taxonomists for standard genome sequencing and annotation.</title>
        <authorList>
            <consortium name="The Broad Institute Genomics Platform"/>
            <consortium name="The Broad Institute Genome Sequencing Center for Infectious Disease"/>
            <person name="Wu L."/>
            <person name="Ma J."/>
        </authorList>
    </citation>
    <scope>NUCLEOTIDE SEQUENCE [LARGE SCALE GENOMIC DNA]</scope>
    <source>
        <strain evidence="3">KCTC 42424</strain>
    </source>
</reference>
<protein>
    <submittedName>
        <fullName evidence="2">Alpha/beta fold hydrolase</fullName>
    </submittedName>
</protein>
<evidence type="ECO:0000259" key="1">
    <source>
        <dbReference type="Pfam" id="PF00561"/>
    </source>
</evidence>
<evidence type="ECO:0000313" key="3">
    <source>
        <dbReference type="Proteomes" id="UP001595722"/>
    </source>
</evidence>
<dbReference type="PRINTS" id="PR00111">
    <property type="entry name" value="ABHYDROLASE"/>
</dbReference>
<accession>A0ABV7VRP4</accession>
<comment type="caution">
    <text evidence="2">The sequence shown here is derived from an EMBL/GenBank/DDBJ whole genome shotgun (WGS) entry which is preliminary data.</text>
</comment>
<dbReference type="InterPro" id="IPR050266">
    <property type="entry name" value="AB_hydrolase_sf"/>
</dbReference>
<dbReference type="Gene3D" id="3.40.50.1820">
    <property type="entry name" value="alpha/beta hydrolase"/>
    <property type="match status" value="1"/>
</dbReference>
<keyword evidence="2" id="KW-0378">Hydrolase</keyword>
<proteinExistence type="predicted"/>
<feature type="domain" description="AB hydrolase-1" evidence="1">
    <location>
        <begin position="40"/>
        <end position="269"/>
    </location>
</feature>
<keyword evidence="3" id="KW-1185">Reference proteome</keyword>
<dbReference type="InterPro" id="IPR029058">
    <property type="entry name" value="AB_hydrolase_fold"/>
</dbReference>
<dbReference type="Pfam" id="PF00561">
    <property type="entry name" value="Abhydrolase_1"/>
    <property type="match status" value="1"/>
</dbReference>
<evidence type="ECO:0000313" key="2">
    <source>
        <dbReference type="EMBL" id="MFC3680139.1"/>
    </source>
</evidence>
<dbReference type="InterPro" id="IPR000073">
    <property type="entry name" value="AB_hydrolase_1"/>
</dbReference>
<gene>
    <name evidence="2" type="ORF">ACFOMG_08460</name>
</gene>
<dbReference type="EMBL" id="JBHRYB010000005">
    <property type="protein sequence ID" value="MFC3680139.1"/>
    <property type="molecule type" value="Genomic_DNA"/>
</dbReference>
<organism evidence="2 3">
    <name type="scientific">Bacterioplanoides pacificum</name>
    <dbReference type="NCBI Taxonomy" id="1171596"/>
    <lineage>
        <taxon>Bacteria</taxon>
        <taxon>Pseudomonadati</taxon>
        <taxon>Pseudomonadota</taxon>
        <taxon>Gammaproteobacteria</taxon>
        <taxon>Oceanospirillales</taxon>
        <taxon>Oceanospirillaceae</taxon>
        <taxon>Bacterioplanoides</taxon>
    </lineage>
</organism>
<dbReference type="PANTHER" id="PTHR43798">
    <property type="entry name" value="MONOACYLGLYCEROL LIPASE"/>
    <property type="match status" value="1"/>
</dbReference>
<dbReference type="GO" id="GO:0016787">
    <property type="term" value="F:hydrolase activity"/>
    <property type="evidence" value="ECO:0007669"/>
    <property type="project" value="UniProtKB-KW"/>
</dbReference>